<evidence type="ECO:0000256" key="14">
    <source>
        <dbReference type="PIRSR" id="PIRSR001365-1"/>
    </source>
</evidence>
<dbReference type="RefSeq" id="WP_282838863.1">
    <property type="nucleotide sequence ID" value="NZ_JASCXW010000005.1"/>
</dbReference>
<comment type="subunit">
    <text evidence="12">Homotetramer; dimer of dimers.</text>
</comment>
<evidence type="ECO:0000256" key="12">
    <source>
        <dbReference type="HAMAP-Rule" id="MF_00418"/>
    </source>
</evidence>
<dbReference type="EMBL" id="JASCXW010000005">
    <property type="protein sequence ID" value="MDI6452448.1"/>
    <property type="molecule type" value="Genomic_DNA"/>
</dbReference>
<dbReference type="AlphaFoldDB" id="A0AAW6U8M1"/>
<evidence type="ECO:0000256" key="8">
    <source>
        <dbReference type="ARBA" id="ARBA00023154"/>
    </source>
</evidence>
<dbReference type="EC" id="4.3.3.7" evidence="4 12"/>
<dbReference type="PANTHER" id="PTHR12128">
    <property type="entry name" value="DIHYDRODIPICOLINATE SYNTHASE"/>
    <property type="match status" value="1"/>
</dbReference>
<dbReference type="GO" id="GO:0019877">
    <property type="term" value="P:diaminopimelate biosynthetic process"/>
    <property type="evidence" value="ECO:0007669"/>
    <property type="project" value="UniProtKB-UniRule"/>
</dbReference>
<keyword evidence="10 12" id="KW-0704">Schiff base</keyword>
<protein>
    <recommendedName>
        <fullName evidence="4 12">4-hydroxy-tetrahydrodipicolinate synthase</fullName>
        <shortName evidence="12">HTPA synthase</shortName>
        <ecNumber evidence="4 12">4.3.3.7</ecNumber>
    </recommendedName>
</protein>
<comment type="function">
    <text evidence="1 12">Catalyzes the condensation of (S)-aspartate-beta-semialdehyde [(S)-ASA] and pyruvate to 4-hydroxy-tetrahydrodipicolinate (HTPA).</text>
</comment>
<keyword evidence="17" id="KW-1185">Reference proteome</keyword>
<organism evidence="16 17">
    <name type="scientific">Peloplasma aerotolerans</name>
    <dbReference type="NCBI Taxonomy" id="3044389"/>
    <lineage>
        <taxon>Bacteria</taxon>
        <taxon>Bacillati</taxon>
        <taxon>Mycoplasmatota</taxon>
        <taxon>Mollicutes</taxon>
        <taxon>Acholeplasmatales</taxon>
        <taxon>Acholeplasmataceae</taxon>
        <taxon>Peloplasma</taxon>
    </lineage>
</organism>
<gene>
    <name evidence="12 16" type="primary">dapA</name>
    <name evidence="16" type="ORF">QJ521_02620</name>
</gene>
<dbReference type="Pfam" id="PF00701">
    <property type="entry name" value="DHDPS"/>
    <property type="match status" value="1"/>
</dbReference>
<sequence length="295" mass="32624">MKLFTGSGVAIITPFNKNGVNYEVFRQLIEWHIKEKTDAIIVYGTTGESATLSLEEKKEIVKFAVEVAQKRVQIIAGTGSNNTQASIELSQYAESVGADGLLLITPYYNKPTQKGLYAHFKAISDHVNIPIILYNVPSRTSINLLPETVLELSKIKQILAIKEASADISQIAKVIELCPKDFIVYSGNDDQTLPILSLGGKGVISVTANITPRLIHDQVIRYLNGDQGVIESFLKTRELHQMMFIESNPVPVKNALNLMGFNVGSVRLPLVELESENLIKLKDILDKYKLLGDSK</sequence>
<evidence type="ECO:0000256" key="2">
    <source>
        <dbReference type="ARBA" id="ARBA00005120"/>
    </source>
</evidence>
<evidence type="ECO:0000256" key="11">
    <source>
        <dbReference type="ARBA" id="ARBA00047836"/>
    </source>
</evidence>
<evidence type="ECO:0000256" key="7">
    <source>
        <dbReference type="ARBA" id="ARBA00022915"/>
    </source>
</evidence>
<dbReference type="InterPro" id="IPR020624">
    <property type="entry name" value="Schiff_base-form_aldolases_CS"/>
</dbReference>
<evidence type="ECO:0000256" key="6">
    <source>
        <dbReference type="ARBA" id="ARBA00022605"/>
    </source>
</evidence>
<evidence type="ECO:0000256" key="15">
    <source>
        <dbReference type="PIRSR" id="PIRSR001365-2"/>
    </source>
</evidence>
<comment type="subcellular location">
    <subcellularLocation>
        <location evidence="12">Cytoplasm</location>
    </subcellularLocation>
</comment>
<dbReference type="GO" id="GO:0005829">
    <property type="term" value="C:cytosol"/>
    <property type="evidence" value="ECO:0007669"/>
    <property type="project" value="TreeGrafter"/>
</dbReference>
<keyword evidence="9 12" id="KW-0456">Lyase</keyword>
<dbReference type="CDD" id="cd00950">
    <property type="entry name" value="DHDPS"/>
    <property type="match status" value="1"/>
</dbReference>
<evidence type="ECO:0000256" key="9">
    <source>
        <dbReference type="ARBA" id="ARBA00023239"/>
    </source>
</evidence>
<evidence type="ECO:0000256" key="13">
    <source>
        <dbReference type="PIRNR" id="PIRNR001365"/>
    </source>
</evidence>
<feature type="active site" description="Schiff-base intermediate with substrate" evidence="12 14">
    <location>
        <position position="162"/>
    </location>
</feature>
<accession>A0AAW6U8M1</accession>
<dbReference type="Gene3D" id="3.20.20.70">
    <property type="entry name" value="Aldolase class I"/>
    <property type="match status" value="1"/>
</dbReference>
<dbReference type="Proteomes" id="UP001431532">
    <property type="component" value="Unassembled WGS sequence"/>
</dbReference>
<dbReference type="PANTHER" id="PTHR12128:SF66">
    <property type="entry name" value="4-HYDROXY-2-OXOGLUTARATE ALDOLASE, MITOCHONDRIAL"/>
    <property type="match status" value="1"/>
</dbReference>
<dbReference type="PROSITE" id="PS00665">
    <property type="entry name" value="DHDPS_1"/>
    <property type="match status" value="1"/>
</dbReference>
<dbReference type="InterPro" id="IPR005263">
    <property type="entry name" value="DapA"/>
</dbReference>
<dbReference type="PRINTS" id="PR00146">
    <property type="entry name" value="DHPICSNTHASE"/>
</dbReference>
<dbReference type="PIRSF" id="PIRSF001365">
    <property type="entry name" value="DHDPS"/>
    <property type="match status" value="1"/>
</dbReference>
<evidence type="ECO:0000256" key="4">
    <source>
        <dbReference type="ARBA" id="ARBA00012086"/>
    </source>
</evidence>
<feature type="site" description="Part of a proton relay during catalysis" evidence="12">
    <location>
        <position position="45"/>
    </location>
</feature>
<evidence type="ECO:0000256" key="3">
    <source>
        <dbReference type="ARBA" id="ARBA00007592"/>
    </source>
</evidence>
<evidence type="ECO:0000256" key="1">
    <source>
        <dbReference type="ARBA" id="ARBA00003294"/>
    </source>
</evidence>
<comment type="pathway">
    <text evidence="2 12">Amino-acid biosynthesis; L-lysine biosynthesis via DAP pathway; (S)-tetrahydrodipicolinate from L-aspartate: step 3/4.</text>
</comment>
<feature type="binding site" evidence="12 15">
    <location>
        <position position="46"/>
    </location>
    <ligand>
        <name>pyruvate</name>
        <dbReference type="ChEBI" id="CHEBI:15361"/>
    </ligand>
</feature>
<name>A0AAW6U8M1_9MOLU</name>
<keyword evidence="7 12" id="KW-0220">Diaminopimelate biosynthesis</keyword>
<comment type="similarity">
    <text evidence="3 12 13">Belongs to the DapA family.</text>
</comment>
<dbReference type="GO" id="GO:0009089">
    <property type="term" value="P:lysine biosynthetic process via diaminopimelate"/>
    <property type="evidence" value="ECO:0007669"/>
    <property type="project" value="UniProtKB-UniRule"/>
</dbReference>
<feature type="active site" description="Proton donor/acceptor" evidence="12 14">
    <location>
        <position position="134"/>
    </location>
</feature>
<dbReference type="GO" id="GO:0008840">
    <property type="term" value="F:4-hydroxy-tetrahydrodipicolinate synthase activity"/>
    <property type="evidence" value="ECO:0007669"/>
    <property type="project" value="UniProtKB-UniRule"/>
</dbReference>
<evidence type="ECO:0000313" key="17">
    <source>
        <dbReference type="Proteomes" id="UP001431532"/>
    </source>
</evidence>
<feature type="site" description="Part of a proton relay during catalysis" evidence="12">
    <location>
        <position position="108"/>
    </location>
</feature>
<keyword evidence="6 12" id="KW-0028">Amino-acid biosynthesis</keyword>
<comment type="catalytic activity">
    <reaction evidence="11 12">
        <text>L-aspartate 4-semialdehyde + pyruvate = (2S,4S)-4-hydroxy-2,3,4,5-tetrahydrodipicolinate + H2O + H(+)</text>
        <dbReference type="Rhea" id="RHEA:34171"/>
        <dbReference type="ChEBI" id="CHEBI:15361"/>
        <dbReference type="ChEBI" id="CHEBI:15377"/>
        <dbReference type="ChEBI" id="CHEBI:15378"/>
        <dbReference type="ChEBI" id="CHEBI:67139"/>
        <dbReference type="ChEBI" id="CHEBI:537519"/>
        <dbReference type="EC" id="4.3.3.7"/>
    </reaction>
</comment>
<dbReference type="InterPro" id="IPR013785">
    <property type="entry name" value="Aldolase_TIM"/>
</dbReference>
<keyword evidence="8 12" id="KW-0457">Lysine biosynthesis</keyword>
<comment type="caution">
    <text evidence="12">Was originally thought to be a dihydrodipicolinate synthase (DHDPS), catalyzing the condensation of (S)-aspartate-beta-semialdehyde [(S)-ASA] and pyruvate to dihydrodipicolinate (DHDP). However, it was shown in E.coli that the product of the enzymatic reaction is not dihydrodipicolinate but in fact (4S)-4-hydroxy-2,3,4,5-tetrahydro-(2S)-dipicolinic acid (HTPA), and that the consecutive dehydration reaction leading to DHDP is not spontaneous but catalyzed by DapB.</text>
</comment>
<dbReference type="PROSITE" id="PS00666">
    <property type="entry name" value="DHDPS_2"/>
    <property type="match status" value="1"/>
</dbReference>
<proteinExistence type="inferred from homology"/>
<comment type="caution">
    <text evidence="16">The sequence shown here is derived from an EMBL/GenBank/DDBJ whole genome shotgun (WGS) entry which is preliminary data.</text>
</comment>
<keyword evidence="5 12" id="KW-0963">Cytoplasm</keyword>
<dbReference type="InterPro" id="IPR020625">
    <property type="entry name" value="Schiff_base-form_aldolases_AS"/>
</dbReference>
<dbReference type="HAMAP" id="MF_00418">
    <property type="entry name" value="DapA"/>
    <property type="match status" value="1"/>
</dbReference>
<dbReference type="InterPro" id="IPR002220">
    <property type="entry name" value="DapA-like"/>
</dbReference>
<evidence type="ECO:0000313" key="16">
    <source>
        <dbReference type="EMBL" id="MDI6452448.1"/>
    </source>
</evidence>
<dbReference type="NCBIfam" id="TIGR00674">
    <property type="entry name" value="dapA"/>
    <property type="match status" value="1"/>
</dbReference>
<feature type="binding site" evidence="12 15">
    <location>
        <position position="204"/>
    </location>
    <ligand>
        <name>pyruvate</name>
        <dbReference type="ChEBI" id="CHEBI:15361"/>
    </ligand>
</feature>
<reference evidence="16" key="1">
    <citation type="submission" date="2023-05" db="EMBL/GenBank/DDBJ databases">
        <title>Mariniplasma microaerophilum sp. nov., a novel anaerobic mollicute isolated from terrestrial mud volcano, Taman Peninsula, Russia.</title>
        <authorList>
            <person name="Khomyakova M.A."/>
            <person name="Merkel A.Y."/>
            <person name="Slobodkin A.I."/>
        </authorList>
    </citation>
    <scope>NUCLEOTIDE SEQUENCE</scope>
    <source>
        <strain evidence="16">M4Ah</strain>
    </source>
</reference>
<evidence type="ECO:0000256" key="10">
    <source>
        <dbReference type="ARBA" id="ARBA00023270"/>
    </source>
</evidence>
<evidence type="ECO:0000256" key="5">
    <source>
        <dbReference type="ARBA" id="ARBA00022490"/>
    </source>
</evidence>
<dbReference type="SUPFAM" id="SSF51569">
    <property type="entry name" value="Aldolase"/>
    <property type="match status" value="1"/>
</dbReference>
<dbReference type="SMART" id="SM01130">
    <property type="entry name" value="DHDPS"/>
    <property type="match status" value="1"/>
</dbReference>